<evidence type="ECO:0000313" key="5">
    <source>
        <dbReference type="Proteomes" id="UP000734823"/>
    </source>
</evidence>
<evidence type="ECO:0000256" key="1">
    <source>
        <dbReference type="ARBA" id="ARBA00022741"/>
    </source>
</evidence>
<dbReference type="Pfam" id="PF13191">
    <property type="entry name" value="AAA_16"/>
    <property type="match status" value="1"/>
</dbReference>
<dbReference type="InterPro" id="IPR041664">
    <property type="entry name" value="AAA_16"/>
</dbReference>
<keyword evidence="2" id="KW-0067">ATP-binding</keyword>
<dbReference type="Gene3D" id="1.10.10.10">
    <property type="entry name" value="Winged helix-like DNA-binding domain superfamily/Winged helix DNA-binding domain"/>
    <property type="match status" value="1"/>
</dbReference>
<evidence type="ECO:0000259" key="3">
    <source>
        <dbReference type="PROSITE" id="PS50043"/>
    </source>
</evidence>
<dbReference type="PROSITE" id="PS50043">
    <property type="entry name" value="HTH_LUXR_2"/>
    <property type="match status" value="1"/>
</dbReference>
<reference evidence="4 5" key="1">
    <citation type="submission" date="2020-06" db="EMBL/GenBank/DDBJ databases">
        <title>Actinokineospora xiongansis sp. nov., isolated from soil of Baiyangdian.</title>
        <authorList>
            <person name="Zhang X."/>
        </authorList>
    </citation>
    <scope>NUCLEOTIDE SEQUENCE [LARGE SCALE GENOMIC DNA]</scope>
    <source>
        <strain evidence="4 5">HBU206404</strain>
    </source>
</reference>
<sequence>MIGRSDELENLFGAFRRLDKRGRTAGLAVVTGDAGIGKTSLLAEFAALVQSHGAVIRSGRAIRGTATGPAGILGDALDDHDHTQDDDAVDPRGVRALLTRLAGGALVVILDDCHLASPAALRMLGAMLRKPPSAPVLFVLCFRDRQTSAGLRSTIQDRSRHLPITQVHLGPLTERDMHRMLADQGTTVWRRNLYRESGGNPGYLHALLSARTVKWQNDPIRGAHRVAYDDSAGFIAEFDGISAEAKATADAGAVIGDDFDLDLLTAVVDLPESDVLAGIDELIGRDLVRPLDRGRCFAFRHPVVRRAVYQHSELCVRISLHAKADEVLRARGATPAERATHVQHGIRHGDLEGVKLLTEAAKAVVATQPLAAEAWLRTALRALPSRDDTMATRAMLLVARAKALGTIGRLRDCRQTLLEAMVLLPPDARDLRGEAVAALAAVERLLGTHGSADAVLRAEIEARGDDFSAPSAALRLEIAHTELVKGDPMACRWWAREALAMARREGDRALEASSLGLMGKADGTAGNGESAAAHLAQATAILDMMLDDEHTASLDAAVWIGWSEILLVRWYDAARHFDRAVDRAVRADNGLVLPQLLLGQVLALHARGRLVDASEAARNACHLAESSGSQGQLFAAKAMLAWASAGLGTPDKRAEQEASAMVQDADAVVGWQSLLALRMLAETKLAAGDPQGCLDLVPAAGGPNLPGSNPCSRVSWYELMTRAELEAGNPEAAAKWAELAVSAGMLLDHPGRSALGHLAMAQLLLATDPLAALARAEDAVEGLAATGAIFDELRARVVLGMALWHAGRRDDAQRELRAARAGLERIGATPWAKRAELERRRLITQNGQRATENASDRPAVLTRREQQIADLVRDGLTNRQIARKLHIAEKTVEMHLTNVFAKLGVGNRAGVAAHVSDHQARSLTV</sequence>
<dbReference type="InterPro" id="IPR011990">
    <property type="entry name" value="TPR-like_helical_dom_sf"/>
</dbReference>
<keyword evidence="5" id="KW-1185">Reference proteome</keyword>
<comment type="caution">
    <text evidence="4">The sequence shown here is derived from an EMBL/GenBank/DDBJ whole genome shotgun (WGS) entry which is preliminary data.</text>
</comment>
<organism evidence="4 5">
    <name type="scientific">Actinokineospora xionganensis</name>
    <dbReference type="NCBI Taxonomy" id="2684470"/>
    <lineage>
        <taxon>Bacteria</taxon>
        <taxon>Bacillati</taxon>
        <taxon>Actinomycetota</taxon>
        <taxon>Actinomycetes</taxon>
        <taxon>Pseudonocardiales</taxon>
        <taxon>Pseudonocardiaceae</taxon>
        <taxon>Actinokineospora</taxon>
    </lineage>
</organism>
<dbReference type="InterPro" id="IPR000792">
    <property type="entry name" value="Tscrpt_reg_LuxR_C"/>
</dbReference>
<dbReference type="SUPFAM" id="SSF46894">
    <property type="entry name" value="C-terminal effector domain of the bipartite response regulators"/>
    <property type="match status" value="1"/>
</dbReference>
<dbReference type="Pfam" id="PF00196">
    <property type="entry name" value="GerE"/>
    <property type="match status" value="1"/>
</dbReference>
<dbReference type="EMBL" id="JABVED010000005">
    <property type="protein sequence ID" value="MBC6447909.1"/>
    <property type="molecule type" value="Genomic_DNA"/>
</dbReference>
<evidence type="ECO:0000313" key="4">
    <source>
        <dbReference type="EMBL" id="MBC6447909.1"/>
    </source>
</evidence>
<dbReference type="PANTHER" id="PTHR16305:SF35">
    <property type="entry name" value="TRANSCRIPTIONAL ACTIVATOR DOMAIN"/>
    <property type="match status" value="1"/>
</dbReference>
<protein>
    <submittedName>
        <fullName evidence="4">AAA family ATPase</fullName>
    </submittedName>
</protein>
<dbReference type="Proteomes" id="UP000734823">
    <property type="component" value="Unassembled WGS sequence"/>
</dbReference>
<proteinExistence type="predicted"/>
<dbReference type="SUPFAM" id="SSF52540">
    <property type="entry name" value="P-loop containing nucleoside triphosphate hydrolases"/>
    <property type="match status" value="1"/>
</dbReference>
<name>A0ABR7L5K2_9PSEU</name>
<dbReference type="InterPro" id="IPR036388">
    <property type="entry name" value="WH-like_DNA-bd_sf"/>
</dbReference>
<dbReference type="CDD" id="cd06170">
    <property type="entry name" value="LuxR_C_like"/>
    <property type="match status" value="1"/>
</dbReference>
<accession>A0ABR7L5K2</accession>
<dbReference type="InterPro" id="IPR027417">
    <property type="entry name" value="P-loop_NTPase"/>
</dbReference>
<dbReference type="Gene3D" id="3.40.50.300">
    <property type="entry name" value="P-loop containing nucleotide triphosphate hydrolases"/>
    <property type="match status" value="1"/>
</dbReference>
<keyword evidence="1" id="KW-0547">Nucleotide-binding</keyword>
<dbReference type="InterPro" id="IPR016032">
    <property type="entry name" value="Sig_transdc_resp-reg_C-effctor"/>
</dbReference>
<gene>
    <name evidence="4" type="ORF">GPZ80_12075</name>
</gene>
<dbReference type="PANTHER" id="PTHR16305">
    <property type="entry name" value="TESTICULAR SOLUBLE ADENYLYL CYCLASE"/>
    <property type="match status" value="1"/>
</dbReference>
<feature type="domain" description="HTH luxR-type" evidence="3">
    <location>
        <begin position="854"/>
        <end position="919"/>
    </location>
</feature>
<dbReference type="SMART" id="SM00421">
    <property type="entry name" value="HTH_LUXR"/>
    <property type="match status" value="1"/>
</dbReference>
<dbReference type="PROSITE" id="PS00622">
    <property type="entry name" value="HTH_LUXR_1"/>
    <property type="match status" value="1"/>
</dbReference>
<evidence type="ECO:0000256" key="2">
    <source>
        <dbReference type="ARBA" id="ARBA00022840"/>
    </source>
</evidence>
<dbReference type="PRINTS" id="PR00038">
    <property type="entry name" value="HTHLUXR"/>
</dbReference>
<dbReference type="Gene3D" id="1.25.40.10">
    <property type="entry name" value="Tetratricopeptide repeat domain"/>
    <property type="match status" value="1"/>
</dbReference>